<dbReference type="STRING" id="930117.SAMN05216225_10808"/>
<comment type="cofactor">
    <cofactor evidence="9">
        <name>Mn(2+)</name>
        <dbReference type="ChEBI" id="CHEBI:29035"/>
    </cofactor>
</comment>
<evidence type="ECO:0000256" key="10">
    <source>
        <dbReference type="PIRSR" id="PIRSR004532-2"/>
    </source>
</evidence>
<dbReference type="InterPro" id="IPR004464">
    <property type="entry name" value="FBPase_class-2/SBPase"/>
</dbReference>
<evidence type="ECO:0000256" key="4">
    <source>
        <dbReference type="ARBA" id="ARBA00022801"/>
    </source>
</evidence>
<keyword evidence="4" id="KW-0378">Hydrolase</keyword>
<feature type="binding site" evidence="9">
    <location>
        <position position="56"/>
    </location>
    <ligand>
        <name>Mn(2+)</name>
        <dbReference type="ChEBI" id="CHEBI:29035"/>
        <label>1</label>
    </ligand>
</feature>
<dbReference type="Pfam" id="PF03320">
    <property type="entry name" value="FBPase_glpX"/>
    <property type="match status" value="1"/>
</dbReference>
<feature type="binding site" evidence="10">
    <location>
        <position position="118"/>
    </location>
    <ligand>
        <name>substrate</name>
    </ligand>
</feature>
<keyword evidence="12" id="KW-1185">Reference proteome</keyword>
<feature type="binding site" evidence="10">
    <location>
        <begin position="185"/>
        <end position="187"/>
    </location>
    <ligand>
        <name>substrate</name>
    </ligand>
</feature>
<proteinExistence type="inferred from homology"/>
<dbReference type="GO" id="GO:0005829">
    <property type="term" value="C:cytosol"/>
    <property type="evidence" value="ECO:0007669"/>
    <property type="project" value="TreeGrafter"/>
</dbReference>
<feature type="binding site" evidence="9">
    <location>
        <position position="32"/>
    </location>
    <ligand>
        <name>Mn(2+)</name>
        <dbReference type="ChEBI" id="CHEBI:29035"/>
        <label>1</label>
    </ligand>
</feature>
<dbReference type="PANTHER" id="PTHR30447">
    <property type="entry name" value="FRUCTOSE-1,6-BISPHOSPHATASE CLASS 2"/>
    <property type="match status" value="1"/>
</dbReference>
<evidence type="ECO:0000256" key="8">
    <source>
        <dbReference type="PIRNR" id="PIRNR004532"/>
    </source>
</evidence>
<dbReference type="Gene3D" id="3.40.190.90">
    <property type="match status" value="1"/>
</dbReference>
<feature type="binding site" evidence="9">
    <location>
        <position position="87"/>
    </location>
    <ligand>
        <name>Mn(2+)</name>
        <dbReference type="ChEBI" id="CHEBI:29035"/>
        <label>2</label>
    </ligand>
</feature>
<dbReference type="OrthoDB" id="9779353at2"/>
<feature type="binding site" evidence="10">
    <location>
        <begin position="87"/>
        <end position="89"/>
    </location>
    <ligand>
        <name>substrate</name>
    </ligand>
</feature>
<protein>
    <recommendedName>
        <fullName evidence="8">Fructose-1,6-bisphosphatase</fullName>
    </recommendedName>
</protein>
<comment type="pathway">
    <text evidence="7">Carbohydrate biosynthesis.</text>
</comment>
<name>A0A1M5NIM7_9BACI</name>
<organism evidence="11 12">
    <name type="scientific">Ornithinibacillus halophilus</name>
    <dbReference type="NCBI Taxonomy" id="930117"/>
    <lineage>
        <taxon>Bacteria</taxon>
        <taxon>Bacillati</taxon>
        <taxon>Bacillota</taxon>
        <taxon>Bacilli</taxon>
        <taxon>Bacillales</taxon>
        <taxon>Bacillaceae</taxon>
        <taxon>Ornithinibacillus</taxon>
    </lineage>
</organism>
<keyword evidence="3 9" id="KW-0479">Metal-binding</keyword>
<dbReference type="RefSeq" id="WP_072892075.1">
    <property type="nucleotide sequence ID" value="NZ_FQVW01000080.1"/>
</dbReference>
<reference evidence="11 12" key="1">
    <citation type="submission" date="2016-11" db="EMBL/GenBank/DDBJ databases">
        <authorList>
            <person name="Jaros S."/>
            <person name="Januszkiewicz K."/>
            <person name="Wedrychowicz H."/>
        </authorList>
    </citation>
    <scope>NUCLEOTIDE SEQUENCE [LARGE SCALE GENOMIC DNA]</scope>
    <source>
        <strain evidence="11 12">IBRC-M 10683</strain>
    </source>
</reference>
<keyword evidence="5 9" id="KW-0464">Manganese</keyword>
<evidence type="ECO:0000313" key="12">
    <source>
        <dbReference type="Proteomes" id="UP000183988"/>
    </source>
</evidence>
<evidence type="ECO:0000256" key="9">
    <source>
        <dbReference type="PIRSR" id="PIRSR004532-1"/>
    </source>
</evidence>
<dbReference type="EMBL" id="FQVW01000080">
    <property type="protein sequence ID" value="SHG89069.1"/>
    <property type="molecule type" value="Genomic_DNA"/>
</dbReference>
<dbReference type="GO" id="GO:0042132">
    <property type="term" value="F:fructose 1,6-bisphosphate 1-phosphatase activity"/>
    <property type="evidence" value="ECO:0007669"/>
    <property type="project" value="UniProtKB-EC"/>
</dbReference>
<evidence type="ECO:0000256" key="1">
    <source>
        <dbReference type="ARBA" id="ARBA00001273"/>
    </source>
</evidence>
<evidence type="ECO:0000256" key="7">
    <source>
        <dbReference type="ARBA" id="ARBA00024331"/>
    </source>
</evidence>
<dbReference type="NCBIfam" id="TIGR00330">
    <property type="entry name" value="glpX"/>
    <property type="match status" value="1"/>
</dbReference>
<feature type="binding site" evidence="9">
    <location>
        <position position="84"/>
    </location>
    <ligand>
        <name>Mn(2+)</name>
        <dbReference type="ChEBI" id="CHEBI:29035"/>
        <label>2</label>
    </ligand>
</feature>
<dbReference type="PANTHER" id="PTHR30447:SF0">
    <property type="entry name" value="FRUCTOSE-1,6-BISPHOSPHATASE 1 CLASS 2-RELATED"/>
    <property type="match status" value="1"/>
</dbReference>
<dbReference type="GO" id="GO:0006094">
    <property type="term" value="P:gluconeogenesis"/>
    <property type="evidence" value="ECO:0007669"/>
    <property type="project" value="InterPro"/>
</dbReference>
<dbReference type="SUPFAM" id="SSF56655">
    <property type="entry name" value="Carbohydrate phosphatase"/>
    <property type="match status" value="1"/>
</dbReference>
<evidence type="ECO:0000256" key="5">
    <source>
        <dbReference type="ARBA" id="ARBA00023211"/>
    </source>
</evidence>
<evidence type="ECO:0000256" key="6">
    <source>
        <dbReference type="ARBA" id="ARBA00023277"/>
    </source>
</evidence>
<keyword evidence="6 8" id="KW-0119">Carbohydrate metabolism</keyword>
<feature type="binding site" evidence="9">
    <location>
        <position position="212"/>
    </location>
    <ligand>
        <name>Mn(2+)</name>
        <dbReference type="ChEBI" id="CHEBI:29035"/>
        <label>2</label>
    </ligand>
</feature>
<dbReference type="GO" id="GO:0006071">
    <property type="term" value="P:glycerol metabolic process"/>
    <property type="evidence" value="ECO:0007669"/>
    <property type="project" value="InterPro"/>
</dbReference>
<dbReference type="AlphaFoldDB" id="A0A1M5NIM7"/>
<comment type="catalytic activity">
    <reaction evidence="1">
        <text>beta-D-fructose 1,6-bisphosphate + H2O = beta-D-fructose 6-phosphate + phosphate</text>
        <dbReference type="Rhea" id="RHEA:11064"/>
        <dbReference type="ChEBI" id="CHEBI:15377"/>
        <dbReference type="ChEBI" id="CHEBI:32966"/>
        <dbReference type="ChEBI" id="CHEBI:43474"/>
        <dbReference type="ChEBI" id="CHEBI:57634"/>
        <dbReference type="EC" id="3.1.3.11"/>
    </reaction>
</comment>
<sequence length="315" mass="34117">MHHLLKDFLKVTEEAAVKTIPWVGSGDKNSADDAATTSMRENLNQIEMNSIIAIGEGELDEAPMLYINEEVGTGLGVELDIAVDPIDGTTPTAAGEDNGITVIAAAPKGTLLHAPDMYMEKLVVGPEAVGKINIDAPLMENVRAVALAKGKQVDELQVVVQERPRHEEAIAKMREAGVTVHLFKDGDVLQSLRPCIHGNDIDMFYNIGGAPEGVLSSVAIKSLGGEMQGRLVVRNQEEKKRCVAMGVKNPTAALRHHDLIASEQGMFIATAITNTLYLKGIQEDSTHYQTESLVVSSLTNDYQIVKSNHRVLEYV</sequence>
<feature type="binding site" evidence="10">
    <location>
        <position position="209"/>
    </location>
    <ligand>
        <name>substrate</name>
    </ligand>
</feature>
<evidence type="ECO:0000313" key="11">
    <source>
        <dbReference type="EMBL" id="SHG89069.1"/>
    </source>
</evidence>
<gene>
    <name evidence="11" type="ORF">SAMN05216225_10808</name>
</gene>
<dbReference type="FunFam" id="3.40.190.90:FF:000001">
    <property type="entry name" value="Fructose-1,6-bisphosphatase"/>
    <property type="match status" value="1"/>
</dbReference>
<evidence type="ECO:0000256" key="3">
    <source>
        <dbReference type="ARBA" id="ARBA00022723"/>
    </source>
</evidence>
<accession>A0A1M5NIM7</accession>
<comment type="similarity">
    <text evidence="2 8">Belongs to the FBPase class 2 family.</text>
</comment>
<dbReference type="GO" id="GO:0030388">
    <property type="term" value="P:fructose 1,6-bisphosphate metabolic process"/>
    <property type="evidence" value="ECO:0007669"/>
    <property type="project" value="TreeGrafter"/>
</dbReference>
<dbReference type="Proteomes" id="UP000183988">
    <property type="component" value="Unassembled WGS sequence"/>
</dbReference>
<feature type="binding site" evidence="10">
    <location>
        <begin position="163"/>
        <end position="165"/>
    </location>
    <ligand>
        <name>substrate</name>
    </ligand>
</feature>
<dbReference type="CDD" id="cd01516">
    <property type="entry name" value="FBPase_glpX"/>
    <property type="match status" value="1"/>
</dbReference>
<dbReference type="PIRSF" id="PIRSF004532">
    <property type="entry name" value="GlpX"/>
    <property type="match status" value="1"/>
</dbReference>
<dbReference type="Gene3D" id="3.30.540.10">
    <property type="entry name" value="Fructose-1,6-Bisphosphatase, subunit A, domain 1"/>
    <property type="match status" value="1"/>
</dbReference>
<evidence type="ECO:0000256" key="2">
    <source>
        <dbReference type="ARBA" id="ARBA00008989"/>
    </source>
</evidence>
<dbReference type="GO" id="GO:0046872">
    <property type="term" value="F:metal ion binding"/>
    <property type="evidence" value="ECO:0007669"/>
    <property type="project" value="UniProtKB-KW"/>
</dbReference>